<protein>
    <submittedName>
        <fullName evidence="7">Oxidoreductase</fullName>
    </submittedName>
</protein>
<keyword evidence="5" id="KW-0560">Oxidoreductase</keyword>
<organism evidence="7 8">
    <name type="scientific">Dictyobacter formicarum</name>
    <dbReference type="NCBI Taxonomy" id="2778368"/>
    <lineage>
        <taxon>Bacteria</taxon>
        <taxon>Bacillati</taxon>
        <taxon>Chloroflexota</taxon>
        <taxon>Ktedonobacteria</taxon>
        <taxon>Ktedonobacterales</taxon>
        <taxon>Dictyobacteraceae</taxon>
        <taxon>Dictyobacter</taxon>
    </lineage>
</organism>
<evidence type="ECO:0000256" key="4">
    <source>
        <dbReference type="ARBA" id="ARBA00022857"/>
    </source>
</evidence>
<name>A0ABQ3VCH4_9CHLR</name>
<feature type="domain" description="NADH:flavin oxidoreductase/NADH oxidase N-terminal" evidence="6">
    <location>
        <begin position="26"/>
        <end position="362"/>
    </location>
</feature>
<keyword evidence="2" id="KW-0285">Flavoprotein</keyword>
<evidence type="ECO:0000259" key="6">
    <source>
        <dbReference type="Pfam" id="PF00724"/>
    </source>
</evidence>
<proteinExistence type="predicted"/>
<dbReference type="PANTHER" id="PTHR43303:SF4">
    <property type="entry name" value="NADPH DEHYDROGENASE C23G7.10C-RELATED"/>
    <property type="match status" value="1"/>
</dbReference>
<evidence type="ECO:0000256" key="2">
    <source>
        <dbReference type="ARBA" id="ARBA00022630"/>
    </source>
</evidence>
<dbReference type="Pfam" id="PF00724">
    <property type="entry name" value="Oxidored_FMN"/>
    <property type="match status" value="1"/>
</dbReference>
<keyword evidence="3" id="KW-0288">FMN</keyword>
<evidence type="ECO:0000313" key="8">
    <source>
        <dbReference type="Proteomes" id="UP000635565"/>
    </source>
</evidence>
<dbReference type="InterPro" id="IPR013785">
    <property type="entry name" value="Aldolase_TIM"/>
</dbReference>
<evidence type="ECO:0000256" key="3">
    <source>
        <dbReference type="ARBA" id="ARBA00022643"/>
    </source>
</evidence>
<dbReference type="Gene3D" id="3.20.20.70">
    <property type="entry name" value="Aldolase class I"/>
    <property type="match status" value="1"/>
</dbReference>
<reference evidence="7 8" key="1">
    <citation type="journal article" date="2021" name="Int. J. Syst. Evol. Microbiol.">
        <title>Reticulibacter mediterranei gen. nov., sp. nov., within the new family Reticulibacteraceae fam. nov., and Ktedonospora formicarum gen. nov., sp. nov., Ktedonobacter robiniae sp. nov., Dictyobacter formicarum sp. nov. and Dictyobacter arantiisoli sp. nov., belonging to the class Ktedonobacteria.</title>
        <authorList>
            <person name="Yabe S."/>
            <person name="Zheng Y."/>
            <person name="Wang C.M."/>
            <person name="Sakai Y."/>
            <person name="Abe K."/>
            <person name="Yokota A."/>
            <person name="Donadio S."/>
            <person name="Cavaletti L."/>
            <person name="Monciardini P."/>
        </authorList>
    </citation>
    <scope>NUCLEOTIDE SEQUENCE [LARGE SCALE GENOMIC DNA]</scope>
    <source>
        <strain evidence="7 8">SOSP1-9</strain>
    </source>
</reference>
<dbReference type="InterPro" id="IPR044152">
    <property type="entry name" value="YqjM-like"/>
</dbReference>
<comment type="caution">
    <text evidence="7">The sequence shown here is derived from an EMBL/GenBank/DDBJ whole genome shotgun (WGS) entry which is preliminary data.</text>
</comment>
<evidence type="ECO:0000256" key="1">
    <source>
        <dbReference type="ARBA" id="ARBA00001917"/>
    </source>
</evidence>
<dbReference type="EMBL" id="BNJJ01000003">
    <property type="protein sequence ID" value="GHO83363.1"/>
    <property type="molecule type" value="Genomic_DNA"/>
</dbReference>
<dbReference type="Proteomes" id="UP000635565">
    <property type="component" value="Unassembled WGS sequence"/>
</dbReference>
<keyword evidence="4" id="KW-0521">NADP</keyword>
<evidence type="ECO:0000313" key="7">
    <source>
        <dbReference type="EMBL" id="GHO83363.1"/>
    </source>
</evidence>
<gene>
    <name evidence="7" type="ORF">KSZ_13690</name>
</gene>
<dbReference type="CDD" id="cd02932">
    <property type="entry name" value="OYE_YqiM_FMN"/>
    <property type="match status" value="1"/>
</dbReference>
<keyword evidence="8" id="KW-1185">Reference proteome</keyword>
<dbReference type="SUPFAM" id="SSF51395">
    <property type="entry name" value="FMN-linked oxidoreductases"/>
    <property type="match status" value="1"/>
</dbReference>
<evidence type="ECO:0000256" key="5">
    <source>
        <dbReference type="ARBA" id="ARBA00023002"/>
    </source>
</evidence>
<sequence length="377" mass="41861">MATLPMSNSQHASSGEQEHIQHTVPLFQPYTLRGLTLRNRIAVAPMCQYSATDGFASDWHLVHLGSFAVGGAAVVMTEATAVEARGRISPQDLGIYRDEHIEMLSRISAFIKSQNAIPAIQLAHAGRKASTFRPWSGSGEVAREDGGWETVAPSTLRFAQHYPLPVELSSDEITKVIRSFQQGARRALQAGFRILEIHAAHGYLIHEFLSPYSNHRTDEYGGSLQNRMRFLLEVTDAIRQIMPADLPLLVRISASDWIEGGLTIEESIEISHALREHGVDLIDVSSGGNVEKAKIPVAPGYQVPFAERIRREANIPTGAVGLITESKQANQILEQQQADMIFLARELLRDPHWPLRAARELSQDIAWPKQYERAKLS</sequence>
<comment type="cofactor">
    <cofactor evidence="1">
        <name>FMN</name>
        <dbReference type="ChEBI" id="CHEBI:58210"/>
    </cofactor>
</comment>
<dbReference type="PANTHER" id="PTHR43303">
    <property type="entry name" value="NADPH DEHYDROGENASE C23G7.10C-RELATED"/>
    <property type="match status" value="1"/>
</dbReference>
<accession>A0ABQ3VCH4</accession>
<dbReference type="InterPro" id="IPR001155">
    <property type="entry name" value="OxRdtase_FMN_N"/>
</dbReference>